<keyword evidence="3" id="KW-1185">Reference proteome</keyword>
<evidence type="ECO:0000256" key="1">
    <source>
        <dbReference type="SAM" id="MobiDB-lite"/>
    </source>
</evidence>
<accession>A0A1G9UMQ2</accession>
<proteinExistence type="predicted"/>
<gene>
    <name evidence="2" type="ORF">SAMN04488137_1018</name>
</gene>
<dbReference type="STRING" id="459525.SAMN04488137_1018"/>
<sequence length="95" mass="10430">MIKSWDVTIGTVLSVTVEKHVNVDSSDVTKQVVSLMKQEMCSRAFVSDTRKTKTRLIELDSPEVINYQALMSEAPVGDSPSKRSGQMKAQKASLG</sequence>
<evidence type="ECO:0000313" key="2">
    <source>
        <dbReference type="EMBL" id="SDM61147.1"/>
    </source>
</evidence>
<dbReference type="RefSeq" id="WP_090233025.1">
    <property type="nucleotide sequence ID" value="NZ_FNHW01000001.1"/>
</dbReference>
<dbReference type="AlphaFoldDB" id="A0A1G9UMQ2"/>
<organism evidence="2 3">
    <name type="scientific">Fictibacillus solisalsi</name>
    <dbReference type="NCBI Taxonomy" id="459525"/>
    <lineage>
        <taxon>Bacteria</taxon>
        <taxon>Bacillati</taxon>
        <taxon>Bacillota</taxon>
        <taxon>Bacilli</taxon>
        <taxon>Bacillales</taxon>
        <taxon>Fictibacillaceae</taxon>
        <taxon>Fictibacillus</taxon>
    </lineage>
</organism>
<evidence type="ECO:0000313" key="3">
    <source>
        <dbReference type="Proteomes" id="UP000199544"/>
    </source>
</evidence>
<dbReference type="EMBL" id="FNHW01000001">
    <property type="protein sequence ID" value="SDM61147.1"/>
    <property type="molecule type" value="Genomic_DNA"/>
</dbReference>
<feature type="region of interest" description="Disordered" evidence="1">
    <location>
        <begin position="74"/>
        <end position="95"/>
    </location>
</feature>
<dbReference type="Proteomes" id="UP000199544">
    <property type="component" value="Unassembled WGS sequence"/>
</dbReference>
<reference evidence="3" key="1">
    <citation type="submission" date="2016-10" db="EMBL/GenBank/DDBJ databases">
        <authorList>
            <person name="Varghese N."/>
            <person name="Submissions S."/>
        </authorList>
    </citation>
    <scope>NUCLEOTIDE SEQUENCE [LARGE SCALE GENOMIC DNA]</scope>
    <source>
        <strain evidence="3">CGMCC 1.6854</strain>
    </source>
</reference>
<protein>
    <submittedName>
        <fullName evidence="2">Uncharacterized protein</fullName>
    </submittedName>
</protein>
<name>A0A1G9UMQ2_9BACL</name>